<dbReference type="PROSITE" id="PS51257">
    <property type="entry name" value="PROKAR_LIPOPROTEIN"/>
    <property type="match status" value="1"/>
</dbReference>
<gene>
    <name evidence="3" type="ORF">HBH26_04180</name>
</gene>
<feature type="region of interest" description="Disordered" evidence="1">
    <location>
        <begin position="25"/>
        <end position="55"/>
    </location>
</feature>
<proteinExistence type="predicted"/>
<dbReference type="EMBL" id="JAAVJH010000002">
    <property type="protein sequence ID" value="NJR77814.1"/>
    <property type="molecule type" value="Genomic_DNA"/>
</dbReference>
<evidence type="ECO:0000313" key="3">
    <source>
        <dbReference type="EMBL" id="NJR77814.1"/>
    </source>
</evidence>
<sequence>MPYRILIAAMAAATLAACSVRQENASQPAADTATDAPGDTGVAREAVPAPTPSPAVTAVAPAIQTQPGPEGNTVALNKVAVTGDILTVSMTFSGGSCCVHLPLDEVSVIDDATSQRISVLKDNSGKWIAAPLETSGKSVGPDSFSKPSVIWFKFPAPPATSKTVSITVPGVAPFDAVPVTR</sequence>
<name>A0ABX1CK85_9SPHN</name>
<protein>
    <recommendedName>
        <fullName evidence="5">DUF4232 domain-containing protein</fullName>
    </recommendedName>
</protein>
<evidence type="ECO:0000313" key="4">
    <source>
        <dbReference type="Proteomes" id="UP000732399"/>
    </source>
</evidence>
<feature type="chain" id="PRO_5046050091" description="DUF4232 domain-containing protein" evidence="2">
    <location>
        <begin position="17"/>
        <end position="181"/>
    </location>
</feature>
<reference evidence="3 4" key="1">
    <citation type="submission" date="2020-03" db="EMBL/GenBank/DDBJ databases">
        <authorList>
            <person name="Wang L."/>
            <person name="He N."/>
            <person name="Li Y."/>
            <person name="Fang Y."/>
            <person name="Zhang F."/>
        </authorList>
    </citation>
    <scope>NUCLEOTIDE SEQUENCE [LARGE SCALE GENOMIC DNA]</scope>
    <source>
        <strain evidence="3 4">36D10-4-7</strain>
    </source>
</reference>
<accession>A0ABX1CK85</accession>
<evidence type="ECO:0000256" key="1">
    <source>
        <dbReference type="SAM" id="MobiDB-lite"/>
    </source>
</evidence>
<evidence type="ECO:0008006" key="5">
    <source>
        <dbReference type="Google" id="ProtNLM"/>
    </source>
</evidence>
<comment type="caution">
    <text evidence="3">The sequence shown here is derived from an EMBL/GenBank/DDBJ whole genome shotgun (WGS) entry which is preliminary data.</text>
</comment>
<evidence type="ECO:0000256" key="2">
    <source>
        <dbReference type="SAM" id="SignalP"/>
    </source>
</evidence>
<keyword evidence="2" id="KW-0732">Signal</keyword>
<keyword evidence="4" id="KW-1185">Reference proteome</keyword>
<feature type="compositionally biased region" description="Low complexity" evidence="1">
    <location>
        <begin position="28"/>
        <end position="41"/>
    </location>
</feature>
<organism evidence="3 4">
    <name type="scientific">Sphingomonas corticis</name>
    <dbReference type="NCBI Taxonomy" id="2722791"/>
    <lineage>
        <taxon>Bacteria</taxon>
        <taxon>Pseudomonadati</taxon>
        <taxon>Pseudomonadota</taxon>
        <taxon>Alphaproteobacteria</taxon>
        <taxon>Sphingomonadales</taxon>
        <taxon>Sphingomonadaceae</taxon>
        <taxon>Sphingomonas</taxon>
    </lineage>
</organism>
<dbReference type="Proteomes" id="UP000732399">
    <property type="component" value="Unassembled WGS sequence"/>
</dbReference>
<feature type="signal peptide" evidence="2">
    <location>
        <begin position="1"/>
        <end position="16"/>
    </location>
</feature>
<dbReference type="RefSeq" id="WP_168133333.1">
    <property type="nucleotide sequence ID" value="NZ_JAAVJH010000002.1"/>
</dbReference>